<evidence type="ECO:0000256" key="1">
    <source>
        <dbReference type="SAM" id="SignalP"/>
    </source>
</evidence>
<proteinExistence type="predicted"/>
<dbReference type="PROSITE" id="PS51257">
    <property type="entry name" value="PROKAR_LIPOPROTEIN"/>
    <property type="match status" value="1"/>
</dbReference>
<dbReference type="Proteomes" id="UP000217986">
    <property type="component" value="Unassembled WGS sequence"/>
</dbReference>
<comment type="caution">
    <text evidence="2">The sequence shown here is derived from an EMBL/GenBank/DDBJ whole genome shotgun (WGS) entry which is preliminary data.</text>
</comment>
<evidence type="ECO:0000313" key="3">
    <source>
        <dbReference type="Proteomes" id="UP000217986"/>
    </source>
</evidence>
<keyword evidence="1" id="KW-0732">Signal</keyword>
<dbReference type="RefSeq" id="WP_095613203.1">
    <property type="nucleotide sequence ID" value="NZ_MVOG01000011.1"/>
</dbReference>
<dbReference type="AlphaFoldDB" id="A0A2A2EJW3"/>
<evidence type="ECO:0000313" key="2">
    <source>
        <dbReference type="EMBL" id="PAU69469.1"/>
    </source>
</evidence>
<keyword evidence="3" id="KW-1185">Reference proteome</keyword>
<protein>
    <recommendedName>
        <fullName evidence="4">Lipoprotein</fullName>
    </recommendedName>
</protein>
<gene>
    <name evidence="2" type="ORF">B1400_0835</name>
</gene>
<reference evidence="2 3" key="1">
    <citation type="journal article" date="2017" name="ISME J.">
        <title>Unveiling bifidobacterial biogeography across the mammalian branch of the tree of life.</title>
        <authorList>
            <person name="Milani C."/>
            <person name="Mangifesta M."/>
            <person name="Mancabelli L."/>
            <person name="Lugli G.A."/>
            <person name="James K."/>
            <person name="Duranti S."/>
            <person name="Turroni F."/>
            <person name="Ferrario C."/>
            <person name="Ossiprandi M.C."/>
            <person name="van Sinderen D."/>
            <person name="Ventura M."/>
        </authorList>
    </citation>
    <scope>NUCLEOTIDE SEQUENCE [LARGE SCALE GENOMIC DNA]</scope>
    <source>
        <strain evidence="2 3">70</strain>
    </source>
</reference>
<dbReference type="OrthoDB" id="3230671at2"/>
<sequence length="263" mass="29385">MNTKRLYCAVLAAGLLILTGCGTVDASSQHAPTDSSTEVASAKIASSLSERIQNLLAMNDTLSQPMSEKQIAILKRALDHDGKVSKTDYDQAWSNYQQCVIDKGYAAPTSTIYSDGIRGSTTVTDADDRGEDALHKAQDDSGACLSSEYLMVDEMYRLSLGNPQLYADRDEGFVDCLKRNQLVDPSYTAQQFKKEFEQSGEEYEANPEQYPPKEAWQKSQEVYSFDFYDSQVQYCFATNGHDVKTWAPESDEGVWHPFRTNNQ</sequence>
<evidence type="ECO:0008006" key="4">
    <source>
        <dbReference type="Google" id="ProtNLM"/>
    </source>
</evidence>
<feature type="chain" id="PRO_5012606905" description="Lipoprotein" evidence="1">
    <location>
        <begin position="27"/>
        <end position="263"/>
    </location>
</feature>
<accession>A0A2A2EJW3</accession>
<organism evidence="2 3">
    <name type="scientific">Bifidobacterium italicum</name>
    <dbReference type="NCBI Taxonomy" id="1960968"/>
    <lineage>
        <taxon>Bacteria</taxon>
        <taxon>Bacillati</taxon>
        <taxon>Actinomycetota</taxon>
        <taxon>Actinomycetes</taxon>
        <taxon>Bifidobacteriales</taxon>
        <taxon>Bifidobacteriaceae</taxon>
        <taxon>Bifidobacterium</taxon>
    </lineage>
</organism>
<name>A0A2A2EJW3_9BIFI</name>
<feature type="signal peptide" evidence="1">
    <location>
        <begin position="1"/>
        <end position="26"/>
    </location>
</feature>
<dbReference type="EMBL" id="MVOG01000011">
    <property type="protein sequence ID" value="PAU69469.1"/>
    <property type="molecule type" value="Genomic_DNA"/>
</dbReference>